<dbReference type="Proteomes" id="UP000799441">
    <property type="component" value="Unassembled WGS sequence"/>
</dbReference>
<feature type="compositionally biased region" description="Polar residues" evidence="1">
    <location>
        <begin position="714"/>
        <end position="740"/>
    </location>
</feature>
<feature type="compositionally biased region" description="Low complexity" evidence="1">
    <location>
        <begin position="642"/>
        <end position="656"/>
    </location>
</feature>
<dbReference type="OrthoDB" id="5430532at2759"/>
<protein>
    <submittedName>
        <fullName evidence="2">Uncharacterized protein</fullName>
    </submittedName>
</protein>
<feature type="compositionally biased region" description="Basic and acidic residues" evidence="1">
    <location>
        <begin position="474"/>
        <end position="483"/>
    </location>
</feature>
<sequence length="866" mass="94582">MRRKFSFDLPRLKIGPLKPDPKPAAATSTTTAATATATALTTAAALKNAVYASPIDSPLEAPKSVRPPLPQHVEADLRAACAYVLQNFKPSHQVYAERFGNAPKPQLDYGAIKASAKQDGLGVDTSAVGTLSKVNTNTDLGSAQEAFDPERLRYRPDVKTEDLFKHENSHHDQVTRSARARAEQLMGGSVSTAAQPKEPHAQQPSSSSHRRSQSTPQPFSNPPQPQQKQDLVIRPTNVPRTDSTDTTGSTPFTDNTDYPNSHHSTAPTSAAITPARSSKRTSTQAFQADHEGNNFAPKVDASEAEWMRKGSTKHKAAQEEEAKKAAQAPRSYPPISLPAMYSQMPARKPVAGSRQSNEVHRPETRQAHDSPASEGGPSESGGRPSTALHRDAHHQQIQAGQYSGAQHSEATARSNGRGRTRSRASSITRDVVRYFRPESLTRQQRSRGDSRARSITREVRDYFRPGTAQGSRKPSMDMQRDQSIDFSRTQTRSQSTDSFRSALSGQAGSTTSGTRKWRPTKPWQKARSGDANEDGGCNGGRPTAVDREDGLASPPRGRRSINLNRELPPLPSLTSWQKQPQLAPEPQPKQGAQDQDQRVRSTQPEDVVALYETSPSHGMQSPGSQRSPHLAVPGGQWQGPKSSTDTLDLLDPDSSLYHTTSMDPTPIGPTTSIDPSDYARQHHHHHHQQSKFNARRDRSIQGSHPPLSGVGYRNTGNAAQNGTHSPGGNSSKSAATTSSRGPFRGLRKKTSFGGHSSKTEGNTPSASNTPLGHSRSNSQQANHPVGKMSSDNDFHRMHDPRYRNIVEITAAPGRTPPQDHKERSRRHWWHSKDKKERDWMEQVARSGSRGGIMLTDEVAGAPIVRY</sequence>
<feature type="region of interest" description="Disordered" evidence="1">
    <location>
        <begin position="161"/>
        <end position="797"/>
    </location>
</feature>
<feature type="compositionally biased region" description="Basic and acidic residues" evidence="1">
    <location>
        <begin position="830"/>
        <end position="839"/>
    </location>
</feature>
<feature type="region of interest" description="Disordered" evidence="1">
    <location>
        <begin position="811"/>
        <end position="839"/>
    </location>
</feature>
<organism evidence="2 3">
    <name type="scientific">Polychaeton citri CBS 116435</name>
    <dbReference type="NCBI Taxonomy" id="1314669"/>
    <lineage>
        <taxon>Eukaryota</taxon>
        <taxon>Fungi</taxon>
        <taxon>Dikarya</taxon>
        <taxon>Ascomycota</taxon>
        <taxon>Pezizomycotina</taxon>
        <taxon>Dothideomycetes</taxon>
        <taxon>Dothideomycetidae</taxon>
        <taxon>Capnodiales</taxon>
        <taxon>Capnodiaceae</taxon>
        <taxon>Polychaeton</taxon>
    </lineage>
</organism>
<feature type="compositionally biased region" description="Low complexity" evidence="1">
    <location>
        <begin position="261"/>
        <end position="276"/>
    </location>
</feature>
<feature type="compositionally biased region" description="Polar residues" evidence="1">
    <location>
        <begin position="613"/>
        <end position="627"/>
    </location>
</feature>
<evidence type="ECO:0000256" key="1">
    <source>
        <dbReference type="SAM" id="MobiDB-lite"/>
    </source>
</evidence>
<comment type="caution">
    <text evidence="2">The sequence shown here is derived from an EMBL/GenBank/DDBJ whole genome shotgun (WGS) entry which is preliminary data.</text>
</comment>
<feature type="compositionally biased region" description="Polar residues" evidence="1">
    <location>
        <begin position="395"/>
        <end position="414"/>
    </location>
</feature>
<feature type="compositionally biased region" description="Basic and acidic residues" evidence="1">
    <location>
        <begin position="357"/>
        <end position="368"/>
    </location>
</feature>
<feature type="compositionally biased region" description="Basic and acidic residues" evidence="1">
    <location>
        <begin position="446"/>
        <end position="463"/>
    </location>
</feature>
<proteinExistence type="predicted"/>
<dbReference type="EMBL" id="MU003846">
    <property type="protein sequence ID" value="KAF2717331.1"/>
    <property type="molecule type" value="Genomic_DNA"/>
</dbReference>
<evidence type="ECO:0000313" key="2">
    <source>
        <dbReference type="EMBL" id="KAF2717331.1"/>
    </source>
</evidence>
<keyword evidence="3" id="KW-1185">Reference proteome</keyword>
<feature type="compositionally biased region" description="Polar residues" evidence="1">
    <location>
        <begin position="657"/>
        <end position="674"/>
    </location>
</feature>
<reference evidence="2" key="1">
    <citation type="journal article" date="2020" name="Stud. Mycol.">
        <title>101 Dothideomycetes genomes: a test case for predicting lifestyles and emergence of pathogens.</title>
        <authorList>
            <person name="Haridas S."/>
            <person name="Albert R."/>
            <person name="Binder M."/>
            <person name="Bloem J."/>
            <person name="Labutti K."/>
            <person name="Salamov A."/>
            <person name="Andreopoulos B."/>
            <person name="Baker S."/>
            <person name="Barry K."/>
            <person name="Bills G."/>
            <person name="Bluhm B."/>
            <person name="Cannon C."/>
            <person name="Castanera R."/>
            <person name="Culley D."/>
            <person name="Daum C."/>
            <person name="Ezra D."/>
            <person name="Gonzalez J."/>
            <person name="Henrissat B."/>
            <person name="Kuo A."/>
            <person name="Liang C."/>
            <person name="Lipzen A."/>
            <person name="Lutzoni F."/>
            <person name="Magnuson J."/>
            <person name="Mondo S."/>
            <person name="Nolan M."/>
            <person name="Ohm R."/>
            <person name="Pangilinan J."/>
            <person name="Park H.-J."/>
            <person name="Ramirez L."/>
            <person name="Alfaro M."/>
            <person name="Sun H."/>
            <person name="Tritt A."/>
            <person name="Yoshinaga Y."/>
            <person name="Zwiers L.-H."/>
            <person name="Turgeon B."/>
            <person name="Goodwin S."/>
            <person name="Spatafora J."/>
            <person name="Crous P."/>
            <person name="Grigoriev I."/>
        </authorList>
    </citation>
    <scope>NUCLEOTIDE SEQUENCE</scope>
    <source>
        <strain evidence="2">CBS 116435</strain>
    </source>
</reference>
<dbReference type="AlphaFoldDB" id="A0A9P4ULH8"/>
<feature type="compositionally biased region" description="Polar residues" evidence="1">
    <location>
        <begin position="590"/>
        <end position="604"/>
    </location>
</feature>
<feature type="region of interest" description="Disordered" evidence="1">
    <location>
        <begin position="1"/>
        <end position="32"/>
    </location>
</feature>
<feature type="compositionally biased region" description="Polar residues" evidence="1">
    <location>
        <begin position="753"/>
        <end position="782"/>
    </location>
</feature>
<feature type="compositionally biased region" description="Low complexity" evidence="1">
    <location>
        <begin position="485"/>
        <end position="501"/>
    </location>
</feature>
<feature type="compositionally biased region" description="Polar residues" evidence="1">
    <location>
        <begin position="503"/>
        <end position="514"/>
    </location>
</feature>
<accession>A0A9P4ULH8</accession>
<feature type="compositionally biased region" description="Low complexity" evidence="1">
    <location>
        <begin position="201"/>
        <end position="218"/>
    </location>
</feature>
<feature type="compositionally biased region" description="Low complexity" evidence="1">
    <location>
        <begin position="370"/>
        <end position="385"/>
    </location>
</feature>
<evidence type="ECO:0000313" key="3">
    <source>
        <dbReference type="Proteomes" id="UP000799441"/>
    </source>
</evidence>
<feature type="compositionally biased region" description="Polar residues" evidence="1">
    <location>
        <begin position="238"/>
        <end position="259"/>
    </location>
</feature>
<name>A0A9P4ULH8_9PEZI</name>
<gene>
    <name evidence="2" type="ORF">K431DRAFT_159182</name>
</gene>
<feature type="compositionally biased region" description="Basic and acidic residues" evidence="1">
    <location>
        <begin position="161"/>
        <end position="174"/>
    </location>
</feature>